<sequence>MFTVIIVLIIVLVLVGIIVNAIQQHNNKIESERRAQLAKQRNIIEGTEATILASESIPTSQRLMFILQRRILHALKILQQMKEGSNDIARQIKTLEDSIKALNINTPPPSEDNFQLPQGDKQVIQFIRGVKTLRTILRAEFKKGRIESRVFLAEDKLLESLQLRANVDTLVRRVDVAIRNNQMGSARQCLEKAIGALSSQPSPTAYMTNKQAQLEDQLNNLENSLKNVNKKDVAEREASEKDELDELFSEKKKW</sequence>
<comment type="caution">
    <text evidence="2">The sequence shown here is derived from an EMBL/GenBank/DDBJ whole genome shotgun (WGS) entry which is preliminary data.</text>
</comment>
<dbReference type="RefSeq" id="WP_316026245.1">
    <property type="nucleotide sequence ID" value="NZ_JAWDIO010000002.1"/>
</dbReference>
<feature type="region of interest" description="Disordered" evidence="1">
    <location>
        <begin position="229"/>
        <end position="254"/>
    </location>
</feature>
<proteinExistence type="predicted"/>
<dbReference type="Proteomes" id="UP001247805">
    <property type="component" value="Unassembled WGS sequence"/>
</dbReference>
<evidence type="ECO:0000313" key="3">
    <source>
        <dbReference type="Proteomes" id="UP001247805"/>
    </source>
</evidence>
<feature type="compositionally biased region" description="Basic and acidic residues" evidence="1">
    <location>
        <begin position="229"/>
        <end position="241"/>
    </location>
</feature>
<protein>
    <recommendedName>
        <fullName evidence="4">DNA repair protein</fullName>
    </recommendedName>
</protein>
<accession>A0ABU3SXB7</accession>
<dbReference type="EMBL" id="JAWDIO010000002">
    <property type="protein sequence ID" value="MDU0354660.1"/>
    <property type="molecule type" value="Genomic_DNA"/>
</dbReference>
<reference evidence="2 3" key="1">
    <citation type="submission" date="2023-10" db="EMBL/GenBank/DDBJ databases">
        <title>Glaciecola aquimarina strain GGW-M5 nov., isolated from a coastal seawater.</title>
        <authorList>
            <person name="Bayburt H."/>
            <person name="Kim J.M."/>
            <person name="Choi B.J."/>
            <person name="Jeon C.O."/>
        </authorList>
    </citation>
    <scope>NUCLEOTIDE SEQUENCE [LARGE SCALE GENOMIC DNA]</scope>
    <source>
        <strain evidence="2 3">KCTC 32108</strain>
    </source>
</reference>
<organism evidence="2 3">
    <name type="scientific">Paraglaciecola aquimarina</name>
    <dbReference type="NCBI Taxonomy" id="1235557"/>
    <lineage>
        <taxon>Bacteria</taxon>
        <taxon>Pseudomonadati</taxon>
        <taxon>Pseudomonadota</taxon>
        <taxon>Gammaproteobacteria</taxon>
        <taxon>Alteromonadales</taxon>
        <taxon>Alteromonadaceae</taxon>
        <taxon>Paraglaciecola</taxon>
    </lineage>
</organism>
<gene>
    <name evidence="2" type="ORF">RS130_12690</name>
</gene>
<evidence type="ECO:0000256" key="1">
    <source>
        <dbReference type="SAM" id="MobiDB-lite"/>
    </source>
</evidence>
<keyword evidence="3" id="KW-1185">Reference proteome</keyword>
<evidence type="ECO:0008006" key="4">
    <source>
        <dbReference type="Google" id="ProtNLM"/>
    </source>
</evidence>
<evidence type="ECO:0000313" key="2">
    <source>
        <dbReference type="EMBL" id="MDU0354660.1"/>
    </source>
</evidence>
<name>A0ABU3SXB7_9ALTE</name>